<feature type="non-terminal residue" evidence="3">
    <location>
        <position position="180"/>
    </location>
</feature>
<name>A0ABQ8BGF7_BRANA</name>
<evidence type="ECO:0008006" key="5">
    <source>
        <dbReference type="Google" id="ProtNLM"/>
    </source>
</evidence>
<evidence type="ECO:0000256" key="1">
    <source>
        <dbReference type="ARBA" id="ARBA00022737"/>
    </source>
</evidence>
<proteinExistence type="predicted"/>
<dbReference type="InterPro" id="IPR002885">
    <property type="entry name" value="PPR_rpt"/>
</dbReference>
<evidence type="ECO:0000313" key="4">
    <source>
        <dbReference type="Proteomes" id="UP000824890"/>
    </source>
</evidence>
<protein>
    <recommendedName>
        <fullName evidence="5">Pentatricopeptide repeat-containing protein</fullName>
    </recommendedName>
</protein>
<dbReference type="EMBL" id="JAGKQM010000011">
    <property type="protein sequence ID" value="KAH0903909.1"/>
    <property type="molecule type" value="Genomic_DNA"/>
</dbReference>
<dbReference type="Gene3D" id="1.25.40.10">
    <property type="entry name" value="Tetratricopeptide repeat domain"/>
    <property type="match status" value="1"/>
</dbReference>
<keyword evidence="1" id="KW-0677">Repeat</keyword>
<feature type="repeat" description="PPR" evidence="2">
    <location>
        <begin position="119"/>
        <end position="153"/>
    </location>
</feature>
<dbReference type="NCBIfam" id="TIGR00756">
    <property type="entry name" value="PPR"/>
    <property type="match status" value="1"/>
</dbReference>
<dbReference type="InterPro" id="IPR011990">
    <property type="entry name" value="TPR-like_helical_dom_sf"/>
</dbReference>
<reference evidence="3 4" key="1">
    <citation type="submission" date="2021-05" db="EMBL/GenBank/DDBJ databases">
        <title>Genome Assembly of Synthetic Allotetraploid Brassica napus Reveals Homoeologous Exchanges between Subgenomes.</title>
        <authorList>
            <person name="Davis J.T."/>
        </authorList>
    </citation>
    <scope>NUCLEOTIDE SEQUENCE [LARGE SCALE GENOMIC DNA]</scope>
    <source>
        <strain evidence="4">cv. Da-Ae</strain>
        <tissue evidence="3">Seedling</tissue>
    </source>
</reference>
<gene>
    <name evidence="3" type="ORF">HID58_043412</name>
</gene>
<accession>A0ABQ8BGF7</accession>
<dbReference type="Proteomes" id="UP000824890">
    <property type="component" value="Unassembled WGS sequence"/>
</dbReference>
<organism evidence="3 4">
    <name type="scientific">Brassica napus</name>
    <name type="common">Rape</name>
    <dbReference type="NCBI Taxonomy" id="3708"/>
    <lineage>
        <taxon>Eukaryota</taxon>
        <taxon>Viridiplantae</taxon>
        <taxon>Streptophyta</taxon>
        <taxon>Embryophyta</taxon>
        <taxon>Tracheophyta</taxon>
        <taxon>Spermatophyta</taxon>
        <taxon>Magnoliopsida</taxon>
        <taxon>eudicotyledons</taxon>
        <taxon>Gunneridae</taxon>
        <taxon>Pentapetalae</taxon>
        <taxon>rosids</taxon>
        <taxon>malvids</taxon>
        <taxon>Brassicales</taxon>
        <taxon>Brassicaceae</taxon>
        <taxon>Brassiceae</taxon>
        <taxon>Brassica</taxon>
    </lineage>
</organism>
<dbReference type="Pfam" id="PF01535">
    <property type="entry name" value="PPR"/>
    <property type="match status" value="1"/>
</dbReference>
<evidence type="ECO:0000313" key="3">
    <source>
        <dbReference type="EMBL" id="KAH0903909.1"/>
    </source>
</evidence>
<comment type="caution">
    <text evidence="3">The sequence shown here is derived from an EMBL/GenBank/DDBJ whole genome shotgun (WGS) entry which is preliminary data.</text>
</comment>
<sequence length="180" mass="19942">MLMIRSDKALRFVRPRILETGTLTTSLFHSSDRNLSYIEKLRSGLVDIKKDDAVSLFQSMIRSRPLPTLPKQNSTISCYISASKWNLKGLRMISTLSTLQSIASAGSDINRPNGGNAPNDCTYNSLIRAHLRYGDSAKSATLIEEMKRCGFAADASTIKIIGQKLFGYAYLECLSARDKV</sequence>
<dbReference type="PROSITE" id="PS51375">
    <property type="entry name" value="PPR"/>
    <property type="match status" value="1"/>
</dbReference>
<keyword evidence="4" id="KW-1185">Reference proteome</keyword>
<evidence type="ECO:0000256" key="2">
    <source>
        <dbReference type="PROSITE-ProRule" id="PRU00708"/>
    </source>
</evidence>